<dbReference type="SUPFAM" id="SSF81383">
    <property type="entry name" value="F-box domain"/>
    <property type="match status" value="1"/>
</dbReference>
<dbReference type="Proteomes" id="UP000887540">
    <property type="component" value="Unplaced"/>
</dbReference>
<evidence type="ECO:0000313" key="3">
    <source>
        <dbReference type="Proteomes" id="UP000887540"/>
    </source>
</evidence>
<dbReference type="Pfam" id="PF12937">
    <property type="entry name" value="F-box-like"/>
    <property type="match status" value="1"/>
</dbReference>
<name>A0A914BVT8_9BILA</name>
<protein>
    <submittedName>
        <fullName evidence="4">F-box domain-containing protein</fullName>
    </submittedName>
</protein>
<organism evidence="3 4">
    <name type="scientific">Acrobeloides nanus</name>
    <dbReference type="NCBI Taxonomy" id="290746"/>
    <lineage>
        <taxon>Eukaryota</taxon>
        <taxon>Metazoa</taxon>
        <taxon>Ecdysozoa</taxon>
        <taxon>Nematoda</taxon>
        <taxon>Chromadorea</taxon>
        <taxon>Rhabditida</taxon>
        <taxon>Tylenchina</taxon>
        <taxon>Cephalobomorpha</taxon>
        <taxon>Cephaloboidea</taxon>
        <taxon>Cephalobidae</taxon>
        <taxon>Acrobeloides</taxon>
    </lineage>
</organism>
<keyword evidence="1" id="KW-0175">Coiled coil</keyword>
<dbReference type="Gene3D" id="1.20.1280.50">
    <property type="match status" value="1"/>
</dbReference>
<sequence length="406" mass="47268">MAGNEETSVHILQERLAILEEQNQIYLQTINTLSSELLTTRKRTVFSNPDVGMKLRKIEPTCSESPNHSAIFQESTSKLLPNKVELDAAHLPIEILVLLFKYLRRDDLDRCRRVCHQWNALIQEHSRNLPHRQIMLLKLIDKNHISLEAKTLVHKKKYSFSIEEYDRNNEFFSKLKKLLRNSTVKRLIICNLTFTDEFVRRLREAFFNQPAQINRIELLAVNLMRISPDVFHRLLGQVLKANQYFVDGVRGASEDHFSSALFDQKGVKEAEDFTVYDIRSVDNDEIALELGNDVLLDLIFGSKEMPERNSLYLDSPEVTSSFLEECLKKFFNAENIDRMLNHVEFAHCREQNVATTREITLEYEHPIQIEWSTINQRTGRVLEARISRNGDGDNFCHLTLNLQPIN</sequence>
<feature type="coiled-coil region" evidence="1">
    <location>
        <begin position="9"/>
        <end position="36"/>
    </location>
</feature>
<keyword evidence="3" id="KW-1185">Reference proteome</keyword>
<dbReference type="WBParaSite" id="ACRNAN_Path_1118.g4313.t1">
    <property type="protein sequence ID" value="ACRNAN_Path_1118.g4313.t1"/>
    <property type="gene ID" value="ACRNAN_Path_1118.g4313"/>
</dbReference>
<dbReference type="AlphaFoldDB" id="A0A914BVT8"/>
<dbReference type="PROSITE" id="PS50181">
    <property type="entry name" value="FBOX"/>
    <property type="match status" value="1"/>
</dbReference>
<evidence type="ECO:0000256" key="1">
    <source>
        <dbReference type="SAM" id="Coils"/>
    </source>
</evidence>
<evidence type="ECO:0000313" key="4">
    <source>
        <dbReference type="WBParaSite" id="ACRNAN_Path_1118.g4313.t1"/>
    </source>
</evidence>
<evidence type="ECO:0000259" key="2">
    <source>
        <dbReference type="PROSITE" id="PS50181"/>
    </source>
</evidence>
<feature type="domain" description="F-box" evidence="2">
    <location>
        <begin position="85"/>
        <end position="134"/>
    </location>
</feature>
<dbReference type="SMART" id="SM00256">
    <property type="entry name" value="FBOX"/>
    <property type="match status" value="1"/>
</dbReference>
<proteinExistence type="predicted"/>
<accession>A0A914BVT8</accession>
<dbReference type="InterPro" id="IPR001810">
    <property type="entry name" value="F-box_dom"/>
</dbReference>
<reference evidence="4" key="1">
    <citation type="submission" date="2022-11" db="UniProtKB">
        <authorList>
            <consortium name="WormBaseParasite"/>
        </authorList>
    </citation>
    <scope>IDENTIFICATION</scope>
</reference>
<dbReference type="InterPro" id="IPR036047">
    <property type="entry name" value="F-box-like_dom_sf"/>
</dbReference>